<evidence type="ECO:0000313" key="1">
    <source>
        <dbReference type="EMBL" id="CAB4163603.1"/>
    </source>
</evidence>
<evidence type="ECO:0000313" key="2">
    <source>
        <dbReference type="EMBL" id="CAB4186538.1"/>
    </source>
</evidence>
<protein>
    <submittedName>
        <fullName evidence="2">Uncharacterized protein</fullName>
    </submittedName>
</protein>
<dbReference type="EMBL" id="LR796745">
    <property type="protein sequence ID" value="CAB4163603.1"/>
    <property type="molecule type" value="Genomic_DNA"/>
</dbReference>
<organism evidence="2">
    <name type="scientific">uncultured Caudovirales phage</name>
    <dbReference type="NCBI Taxonomy" id="2100421"/>
    <lineage>
        <taxon>Viruses</taxon>
        <taxon>Duplodnaviria</taxon>
        <taxon>Heunggongvirae</taxon>
        <taxon>Uroviricota</taxon>
        <taxon>Caudoviricetes</taxon>
        <taxon>Peduoviridae</taxon>
        <taxon>Maltschvirus</taxon>
        <taxon>Maltschvirus maltsch</taxon>
    </lineage>
</organism>
<accession>A0A6J5QZA6</accession>
<gene>
    <name evidence="2" type="ORF">UFOVP1148_29</name>
    <name evidence="1" type="ORF">UFOVP809_38</name>
</gene>
<reference evidence="2" key="1">
    <citation type="submission" date="2020-05" db="EMBL/GenBank/DDBJ databases">
        <authorList>
            <person name="Chiriac C."/>
            <person name="Salcher M."/>
            <person name="Ghai R."/>
            <person name="Kavagutti S V."/>
        </authorList>
    </citation>
    <scope>NUCLEOTIDE SEQUENCE</scope>
</reference>
<sequence length="84" mass="8482">MAIPTTLSIASSPNSFEYAAAIVVNTSFPVCRAIYVGTGGTSMTVTMANGDSVVFSNPVSGSTVFLRATNVSAATGVANLVALY</sequence>
<dbReference type="EMBL" id="LR797100">
    <property type="protein sequence ID" value="CAB4186538.1"/>
    <property type="molecule type" value="Genomic_DNA"/>
</dbReference>
<proteinExistence type="predicted"/>
<name>A0A6J5QZA6_9CAUD</name>